<comment type="similarity">
    <text evidence="17">Belongs to the NnrD/CARKD family.</text>
</comment>
<dbReference type="Pfam" id="PF03853">
    <property type="entry name" value="YjeF_N"/>
    <property type="match status" value="1"/>
</dbReference>
<comment type="cofactor">
    <cofactor evidence="18 19">
        <name>K(+)</name>
        <dbReference type="ChEBI" id="CHEBI:29103"/>
    </cofactor>
    <text evidence="18 19">Binds 1 potassium ion per subunit.</text>
</comment>
<evidence type="ECO:0000256" key="19">
    <source>
        <dbReference type="PIRNR" id="PIRNR017184"/>
    </source>
</evidence>
<evidence type="ECO:0000256" key="12">
    <source>
        <dbReference type="ARBA" id="ARBA00023239"/>
    </source>
</evidence>
<feature type="binding site" evidence="18">
    <location>
        <position position="112"/>
    </location>
    <ligand>
        <name>K(+)</name>
        <dbReference type="ChEBI" id="CHEBI:29103"/>
    </ligand>
</feature>
<feature type="binding site" evidence="18">
    <location>
        <begin position="116"/>
        <end position="122"/>
    </location>
    <ligand>
        <name>(6S)-NADPHX</name>
        <dbReference type="ChEBI" id="CHEBI:64076"/>
    </ligand>
</feature>
<keyword evidence="6 17" id="KW-0547">Nucleotide-binding</keyword>
<name>A0A563EIN1_9PSEU</name>
<evidence type="ECO:0000256" key="7">
    <source>
        <dbReference type="ARBA" id="ARBA00022840"/>
    </source>
</evidence>
<dbReference type="OrthoDB" id="9806925at2"/>
<feature type="binding site" evidence="18">
    <location>
        <position position="142"/>
    </location>
    <ligand>
        <name>(6S)-NADPHX</name>
        <dbReference type="ChEBI" id="CHEBI:64076"/>
    </ligand>
</feature>
<evidence type="ECO:0000256" key="6">
    <source>
        <dbReference type="ARBA" id="ARBA00022741"/>
    </source>
</evidence>
<comment type="caution">
    <text evidence="22">The sequence shown here is derived from an EMBL/GenBank/DDBJ whole genome shotgun (WGS) entry which is preliminary data.</text>
</comment>
<comment type="similarity">
    <text evidence="3 19">In the N-terminal section; belongs to the NnrE/AIBP family.</text>
</comment>
<dbReference type="EMBL" id="VOBR01000033">
    <property type="protein sequence ID" value="TWP46411.1"/>
    <property type="molecule type" value="Genomic_DNA"/>
</dbReference>
<evidence type="ECO:0000256" key="18">
    <source>
        <dbReference type="HAMAP-Rule" id="MF_01966"/>
    </source>
</evidence>
<accession>A0A563EIN1</accession>
<dbReference type="InterPro" id="IPR030677">
    <property type="entry name" value="Nnr"/>
</dbReference>
<feature type="binding site" evidence="17">
    <location>
        <position position="286"/>
    </location>
    <ligand>
        <name>(6S)-NADPHX</name>
        <dbReference type="ChEBI" id="CHEBI:64076"/>
    </ligand>
</feature>
<dbReference type="Gene3D" id="3.40.1190.20">
    <property type="match status" value="1"/>
</dbReference>
<feature type="binding site" evidence="17">
    <location>
        <position position="400"/>
    </location>
    <ligand>
        <name>AMP</name>
        <dbReference type="ChEBI" id="CHEBI:456215"/>
    </ligand>
</feature>
<dbReference type="NCBIfam" id="TIGR00196">
    <property type="entry name" value="yjeF_cterm"/>
    <property type="match status" value="1"/>
</dbReference>
<protein>
    <recommendedName>
        <fullName evidence="19">Bifunctional NAD(P)H-hydrate repair enzyme</fullName>
    </recommendedName>
    <alternativeName>
        <fullName evidence="19">Nicotinamide nucleotide repair protein</fullName>
    </alternativeName>
    <domain>
        <recommendedName>
            <fullName evidence="19">ADP-dependent (S)-NAD(P)H-hydrate dehydratase</fullName>
            <ecNumber evidence="19">4.2.1.136</ecNumber>
        </recommendedName>
        <alternativeName>
            <fullName evidence="19">ADP-dependent NAD(P)HX dehydratase</fullName>
        </alternativeName>
    </domain>
    <domain>
        <recommendedName>
            <fullName evidence="19">NAD(P)H-hydrate epimerase</fullName>
            <ecNumber evidence="19">5.1.99.6</ecNumber>
        </recommendedName>
    </domain>
</protein>
<dbReference type="GO" id="GO:0046496">
    <property type="term" value="P:nicotinamide nucleotide metabolic process"/>
    <property type="evidence" value="ECO:0007669"/>
    <property type="project" value="UniProtKB-UniRule"/>
</dbReference>
<dbReference type="InterPro" id="IPR004443">
    <property type="entry name" value="YjeF_N_dom"/>
</dbReference>
<evidence type="ECO:0000256" key="4">
    <source>
        <dbReference type="ARBA" id="ARBA00009524"/>
    </source>
</evidence>
<feature type="binding site" evidence="17">
    <location>
        <position position="233"/>
    </location>
    <ligand>
        <name>(6S)-NADPHX</name>
        <dbReference type="ChEBI" id="CHEBI:64076"/>
    </ligand>
</feature>
<evidence type="ECO:0000256" key="13">
    <source>
        <dbReference type="ARBA" id="ARBA00023268"/>
    </source>
</evidence>
<comment type="similarity">
    <text evidence="18">Belongs to the NnrE/AIBP family.</text>
</comment>
<comment type="catalytic activity">
    <reaction evidence="15 17 19">
        <text>(6S)-NADHX + ADP = AMP + phosphate + NADH + H(+)</text>
        <dbReference type="Rhea" id="RHEA:32223"/>
        <dbReference type="ChEBI" id="CHEBI:15378"/>
        <dbReference type="ChEBI" id="CHEBI:43474"/>
        <dbReference type="ChEBI" id="CHEBI:57945"/>
        <dbReference type="ChEBI" id="CHEBI:64074"/>
        <dbReference type="ChEBI" id="CHEBI:456215"/>
        <dbReference type="ChEBI" id="CHEBI:456216"/>
        <dbReference type="EC" id="4.2.1.136"/>
    </reaction>
</comment>
<dbReference type="GO" id="GO:0052855">
    <property type="term" value="F:ADP-dependent NAD(P)H-hydrate dehydratase activity"/>
    <property type="evidence" value="ECO:0007669"/>
    <property type="project" value="UniProtKB-UniRule"/>
</dbReference>
<dbReference type="AlphaFoldDB" id="A0A563EIN1"/>
<dbReference type="CDD" id="cd01171">
    <property type="entry name" value="YXKO-related"/>
    <property type="match status" value="1"/>
</dbReference>
<comment type="function">
    <text evidence="14 19">Bifunctional enzyme that catalyzes the epimerization of the S- and R-forms of NAD(P)HX and the dehydration of the S-form of NAD(P)HX at the expense of ADP, which is converted to AMP. This allows the repair of both epimers of NAD(P)HX, a damaged form of NAD(P)H that is a result of enzymatic or heat-dependent hydration.</text>
</comment>
<keyword evidence="5 18" id="KW-0479">Metal-binding</keyword>
<organism evidence="22 23">
    <name type="scientific">Lentzea tibetensis</name>
    <dbReference type="NCBI Taxonomy" id="2591470"/>
    <lineage>
        <taxon>Bacteria</taxon>
        <taxon>Bacillati</taxon>
        <taxon>Actinomycetota</taxon>
        <taxon>Actinomycetes</taxon>
        <taxon>Pseudonocardiales</taxon>
        <taxon>Pseudonocardiaceae</taxon>
        <taxon>Lentzea</taxon>
    </lineage>
</organism>
<keyword evidence="10 17" id="KW-0520">NAD</keyword>
<dbReference type="EC" id="4.2.1.136" evidence="19"/>
<keyword evidence="13" id="KW-0511">Multifunctional enzyme</keyword>
<feature type="domain" description="YjeF C-terminal" evidence="20">
    <location>
        <begin position="198"/>
        <end position="457"/>
    </location>
</feature>
<dbReference type="Pfam" id="PF01256">
    <property type="entry name" value="Carb_kinase"/>
    <property type="match status" value="1"/>
</dbReference>
<dbReference type="InterPro" id="IPR000631">
    <property type="entry name" value="CARKD"/>
</dbReference>
<feature type="binding site" evidence="17">
    <location>
        <position position="338"/>
    </location>
    <ligand>
        <name>(6S)-NADPHX</name>
        <dbReference type="ChEBI" id="CHEBI:64076"/>
    </ligand>
</feature>
<keyword evidence="23" id="KW-1185">Reference proteome</keyword>
<dbReference type="PROSITE" id="PS51383">
    <property type="entry name" value="YJEF_C_3"/>
    <property type="match status" value="1"/>
</dbReference>
<dbReference type="Gene3D" id="3.40.50.10260">
    <property type="entry name" value="YjeF N-terminal domain"/>
    <property type="match status" value="1"/>
</dbReference>
<evidence type="ECO:0000256" key="1">
    <source>
        <dbReference type="ARBA" id="ARBA00000013"/>
    </source>
</evidence>
<dbReference type="HAMAP" id="MF_01965">
    <property type="entry name" value="NADHX_dehydratase"/>
    <property type="match status" value="1"/>
</dbReference>
<keyword evidence="11 18" id="KW-0413">Isomerase</keyword>
<dbReference type="PROSITE" id="PS01050">
    <property type="entry name" value="YJEF_C_2"/>
    <property type="match status" value="1"/>
</dbReference>
<dbReference type="PROSITE" id="PS51385">
    <property type="entry name" value="YJEF_N"/>
    <property type="match status" value="1"/>
</dbReference>
<dbReference type="GO" id="GO:0110051">
    <property type="term" value="P:metabolite repair"/>
    <property type="evidence" value="ECO:0007669"/>
    <property type="project" value="TreeGrafter"/>
</dbReference>
<evidence type="ECO:0000256" key="17">
    <source>
        <dbReference type="HAMAP-Rule" id="MF_01965"/>
    </source>
</evidence>
<dbReference type="PANTHER" id="PTHR12592">
    <property type="entry name" value="ATP-DEPENDENT (S)-NAD(P)H-HYDRATE DEHYDRATASE FAMILY MEMBER"/>
    <property type="match status" value="1"/>
</dbReference>
<comment type="function">
    <text evidence="18">Catalyzes the epimerization of the S- and R-forms of NAD(P)HX, a damaged form of NAD(P)H that is a result of enzymatic or heat-dependent hydration. This is a prerequisite for the S-specific NAD(P)H-hydrate dehydratase to allow the repair of both epimers of NAD(P)HX.</text>
</comment>
<evidence type="ECO:0000313" key="22">
    <source>
        <dbReference type="EMBL" id="TWP46411.1"/>
    </source>
</evidence>
<dbReference type="Proteomes" id="UP000316639">
    <property type="component" value="Unassembled WGS sequence"/>
</dbReference>
<dbReference type="GO" id="GO:0005524">
    <property type="term" value="F:ATP binding"/>
    <property type="evidence" value="ECO:0007669"/>
    <property type="project" value="UniProtKB-UniRule"/>
</dbReference>
<dbReference type="GO" id="GO:0046872">
    <property type="term" value="F:metal ion binding"/>
    <property type="evidence" value="ECO:0007669"/>
    <property type="project" value="UniProtKB-UniRule"/>
</dbReference>
<evidence type="ECO:0000256" key="10">
    <source>
        <dbReference type="ARBA" id="ARBA00023027"/>
    </source>
</evidence>
<evidence type="ECO:0000256" key="5">
    <source>
        <dbReference type="ARBA" id="ARBA00022723"/>
    </source>
</evidence>
<dbReference type="InterPro" id="IPR029056">
    <property type="entry name" value="Ribokinase-like"/>
</dbReference>
<dbReference type="HAMAP" id="MF_01966">
    <property type="entry name" value="NADHX_epimerase"/>
    <property type="match status" value="1"/>
</dbReference>
<evidence type="ECO:0000256" key="15">
    <source>
        <dbReference type="ARBA" id="ARBA00048238"/>
    </source>
</evidence>
<gene>
    <name evidence="18" type="primary">nnrE</name>
    <name evidence="17" type="synonym">nnrD</name>
    <name evidence="22" type="ORF">FKR81_36345</name>
</gene>
<feature type="binding site" evidence="17">
    <location>
        <position position="401"/>
    </location>
    <ligand>
        <name>(6S)-NADPHX</name>
        <dbReference type="ChEBI" id="CHEBI:64076"/>
    </ligand>
</feature>
<proteinExistence type="inferred from homology"/>
<dbReference type="PANTHER" id="PTHR12592:SF0">
    <property type="entry name" value="ATP-DEPENDENT (S)-NAD(P)H-HYDRATE DEHYDRATASE"/>
    <property type="match status" value="1"/>
</dbReference>
<evidence type="ECO:0000313" key="23">
    <source>
        <dbReference type="Proteomes" id="UP000316639"/>
    </source>
</evidence>
<dbReference type="PROSITE" id="PS01049">
    <property type="entry name" value="YJEF_C_1"/>
    <property type="match status" value="1"/>
</dbReference>
<keyword evidence="12 17" id="KW-0456">Lyase</keyword>
<evidence type="ECO:0000256" key="3">
    <source>
        <dbReference type="ARBA" id="ARBA00006001"/>
    </source>
</evidence>
<dbReference type="SUPFAM" id="SSF53613">
    <property type="entry name" value="Ribokinase-like"/>
    <property type="match status" value="1"/>
</dbReference>
<evidence type="ECO:0000259" key="21">
    <source>
        <dbReference type="PROSITE" id="PS51385"/>
    </source>
</evidence>
<evidence type="ECO:0000256" key="9">
    <source>
        <dbReference type="ARBA" id="ARBA00022958"/>
    </source>
</evidence>
<dbReference type="SUPFAM" id="SSF64153">
    <property type="entry name" value="YjeF N-terminal domain-like"/>
    <property type="match status" value="1"/>
</dbReference>
<feature type="binding site" evidence="18">
    <location>
        <begin position="56"/>
        <end position="60"/>
    </location>
    <ligand>
        <name>(6S)-NADPHX</name>
        <dbReference type="ChEBI" id="CHEBI:64076"/>
    </ligand>
</feature>
<comment type="catalytic activity">
    <reaction evidence="2 18 19">
        <text>(6R)-NADPHX = (6S)-NADPHX</text>
        <dbReference type="Rhea" id="RHEA:32227"/>
        <dbReference type="ChEBI" id="CHEBI:64076"/>
        <dbReference type="ChEBI" id="CHEBI:64077"/>
        <dbReference type="EC" id="5.1.99.6"/>
    </reaction>
</comment>
<evidence type="ECO:0000256" key="8">
    <source>
        <dbReference type="ARBA" id="ARBA00022857"/>
    </source>
</evidence>
<reference evidence="22 23" key="1">
    <citation type="submission" date="2019-07" db="EMBL/GenBank/DDBJ databases">
        <title>Lentzea xizangensis sp. nov., isolated from Qinghai-Tibetan Plateau Soils.</title>
        <authorList>
            <person name="Huang J."/>
        </authorList>
    </citation>
    <scope>NUCLEOTIDE SEQUENCE [LARGE SCALE GENOMIC DNA]</scope>
    <source>
        <strain evidence="22 23">FXJ1.1311</strain>
    </source>
</reference>
<evidence type="ECO:0000256" key="16">
    <source>
        <dbReference type="ARBA" id="ARBA00049209"/>
    </source>
</evidence>
<evidence type="ECO:0000259" key="20">
    <source>
        <dbReference type="PROSITE" id="PS51383"/>
    </source>
</evidence>
<sequence length="460" mass="46766">MRGVWSTERVKAAEEELMAVVPPGSLMRRAAFGVATTALALLRGKRRVTLLVGAGNNGGDALWAGYFLRRRGVAVNAVLLNPAKAHPEGLAAFRRAGGRVTLDVGAPDLVIDGIVGLSARGPLRPDAAALVGSVRAPILAVDLPSGVDPDTGEITGPAVRAHTTVTFGCLKPVHALAECGDVRLVDIGLRPVDPDFVLLDSSDISWPVPGPGDDKYTQGVTGVAAGSATYPGAAVLSTGAAVLSTSGMVRYAGHAADAIRARWPETVCTGSIGDAGRVQSWVVGPGLGTTHASADVVRHVLDAGVPVIADADAITLLAQDSSLWDARDPDTPLVLTPHDREFERLAGPVGADRVAAAAKAAEQFNAVVLLKGNRTVVAAPDGRVLVNSATSSWPATAGSGDVLSGIIGALLAAGVDPWLAAGWAAYAHVLAAELAARGAPAPASALMSAIPDAIRQVRGS</sequence>
<dbReference type="InterPro" id="IPR036652">
    <property type="entry name" value="YjeF_N_dom_sf"/>
</dbReference>
<feature type="binding site" evidence="18">
    <location>
        <position position="145"/>
    </location>
    <ligand>
        <name>K(+)</name>
        <dbReference type="ChEBI" id="CHEBI:29103"/>
    </ligand>
</feature>
<keyword evidence="7 17" id="KW-0067">ATP-binding</keyword>
<dbReference type="PIRSF" id="PIRSF017184">
    <property type="entry name" value="Nnr"/>
    <property type="match status" value="1"/>
</dbReference>
<feature type="domain" description="YjeF N-terminal" evidence="21">
    <location>
        <begin position="10"/>
        <end position="195"/>
    </location>
</feature>
<keyword evidence="8 17" id="KW-0521">NADP</keyword>
<evidence type="ECO:0000256" key="11">
    <source>
        <dbReference type="ARBA" id="ARBA00023235"/>
    </source>
</evidence>
<feature type="binding site" evidence="17">
    <location>
        <begin position="371"/>
        <end position="375"/>
    </location>
    <ligand>
        <name>AMP</name>
        <dbReference type="ChEBI" id="CHEBI:456215"/>
    </ligand>
</feature>
<comment type="catalytic activity">
    <reaction evidence="1 18 19">
        <text>(6R)-NADHX = (6S)-NADHX</text>
        <dbReference type="Rhea" id="RHEA:32215"/>
        <dbReference type="ChEBI" id="CHEBI:64074"/>
        <dbReference type="ChEBI" id="CHEBI:64075"/>
        <dbReference type="EC" id="5.1.99.6"/>
    </reaction>
</comment>
<comment type="cofactor">
    <cofactor evidence="17">
        <name>Mg(2+)</name>
        <dbReference type="ChEBI" id="CHEBI:18420"/>
    </cofactor>
</comment>
<dbReference type="InterPro" id="IPR017953">
    <property type="entry name" value="Carbohydrate_kinase_pred_CS"/>
</dbReference>
<comment type="caution">
    <text evidence="18">Lacks conserved residue(s) required for the propagation of feature annotation.</text>
</comment>
<feature type="binding site" evidence="18">
    <location>
        <position position="57"/>
    </location>
    <ligand>
        <name>K(+)</name>
        <dbReference type="ChEBI" id="CHEBI:29103"/>
    </ligand>
</feature>
<keyword evidence="9 18" id="KW-0630">Potassium</keyword>
<dbReference type="EC" id="5.1.99.6" evidence="19"/>
<comment type="function">
    <text evidence="17">Catalyzes the dehydration of the S-form of NAD(P)HX at the expense of ADP, which is converted to AMP. Together with NAD(P)HX epimerase, which catalyzes the epimerization of the S- and R-forms, the enzyme allows the repair of both epimers of NAD(P)HX, a damaged form of NAD(P)H that is a result of enzymatic or heat-dependent hydration.</text>
</comment>
<comment type="similarity">
    <text evidence="4 19">In the C-terminal section; belongs to the NnrD/CARKD family.</text>
</comment>
<comment type="subunit">
    <text evidence="17">Homotetramer.</text>
</comment>
<dbReference type="RefSeq" id="WP_146358758.1">
    <property type="nucleotide sequence ID" value="NZ_VOBR01000033.1"/>
</dbReference>
<evidence type="ECO:0000256" key="2">
    <source>
        <dbReference type="ARBA" id="ARBA00000909"/>
    </source>
</evidence>
<dbReference type="GO" id="GO:0052856">
    <property type="term" value="F:NAD(P)HX epimerase activity"/>
    <property type="evidence" value="ECO:0007669"/>
    <property type="project" value="UniProtKB-UniRule"/>
</dbReference>
<comment type="catalytic activity">
    <reaction evidence="16 17 19">
        <text>(6S)-NADPHX + ADP = AMP + phosphate + NADPH + H(+)</text>
        <dbReference type="Rhea" id="RHEA:32235"/>
        <dbReference type="ChEBI" id="CHEBI:15378"/>
        <dbReference type="ChEBI" id="CHEBI:43474"/>
        <dbReference type="ChEBI" id="CHEBI:57783"/>
        <dbReference type="ChEBI" id="CHEBI:64076"/>
        <dbReference type="ChEBI" id="CHEBI:456215"/>
        <dbReference type="ChEBI" id="CHEBI:456216"/>
        <dbReference type="EC" id="4.2.1.136"/>
    </reaction>
</comment>
<evidence type="ECO:0000256" key="14">
    <source>
        <dbReference type="ARBA" id="ARBA00025153"/>
    </source>
</evidence>